<sequence length="105" mass="12181">MLCKDSFRFNIAHRMQHSKNSSLASIDILKDTDQEFSINRSFLQTYYETLAFSFGLSDKVPTTYCTLARNAPQITKATFQYLITLFIEMTVLKIPILLWHCSFCP</sequence>
<comment type="caution">
    <text evidence="1">The sequence shown here is derived from an EMBL/GenBank/DDBJ whole genome shotgun (WGS) entry which is preliminary data.</text>
</comment>
<accession>A0AAV4QXM9</accession>
<dbReference type="EMBL" id="BPLR01007035">
    <property type="protein sequence ID" value="GIY14020.1"/>
    <property type="molecule type" value="Genomic_DNA"/>
</dbReference>
<evidence type="ECO:0000313" key="1">
    <source>
        <dbReference type="EMBL" id="GIY14020.1"/>
    </source>
</evidence>
<proteinExistence type="predicted"/>
<name>A0AAV4QXM9_CAEEX</name>
<keyword evidence="2" id="KW-1185">Reference proteome</keyword>
<gene>
    <name evidence="1" type="ORF">CEXT_688961</name>
</gene>
<dbReference type="Proteomes" id="UP001054945">
    <property type="component" value="Unassembled WGS sequence"/>
</dbReference>
<reference evidence="1 2" key="1">
    <citation type="submission" date="2021-06" db="EMBL/GenBank/DDBJ databases">
        <title>Caerostris extrusa draft genome.</title>
        <authorList>
            <person name="Kono N."/>
            <person name="Arakawa K."/>
        </authorList>
    </citation>
    <scope>NUCLEOTIDE SEQUENCE [LARGE SCALE GENOMIC DNA]</scope>
</reference>
<protein>
    <submittedName>
        <fullName evidence="1">Uncharacterized protein</fullName>
    </submittedName>
</protein>
<organism evidence="1 2">
    <name type="scientific">Caerostris extrusa</name>
    <name type="common">Bark spider</name>
    <name type="synonym">Caerostris bankana</name>
    <dbReference type="NCBI Taxonomy" id="172846"/>
    <lineage>
        <taxon>Eukaryota</taxon>
        <taxon>Metazoa</taxon>
        <taxon>Ecdysozoa</taxon>
        <taxon>Arthropoda</taxon>
        <taxon>Chelicerata</taxon>
        <taxon>Arachnida</taxon>
        <taxon>Araneae</taxon>
        <taxon>Araneomorphae</taxon>
        <taxon>Entelegynae</taxon>
        <taxon>Araneoidea</taxon>
        <taxon>Araneidae</taxon>
        <taxon>Caerostris</taxon>
    </lineage>
</organism>
<dbReference type="AlphaFoldDB" id="A0AAV4QXM9"/>
<evidence type="ECO:0000313" key="2">
    <source>
        <dbReference type="Proteomes" id="UP001054945"/>
    </source>
</evidence>